<evidence type="ECO:0000313" key="2">
    <source>
        <dbReference type="Proteomes" id="UP001497680"/>
    </source>
</evidence>
<keyword evidence="2" id="KW-1185">Reference proteome</keyword>
<dbReference type="Proteomes" id="UP001497680">
    <property type="component" value="Unassembled WGS sequence"/>
</dbReference>
<organism evidence="1 2">
    <name type="scientific">Hypoxylon rubiginosum</name>
    <dbReference type="NCBI Taxonomy" id="110542"/>
    <lineage>
        <taxon>Eukaryota</taxon>
        <taxon>Fungi</taxon>
        <taxon>Dikarya</taxon>
        <taxon>Ascomycota</taxon>
        <taxon>Pezizomycotina</taxon>
        <taxon>Sordariomycetes</taxon>
        <taxon>Xylariomycetidae</taxon>
        <taxon>Xylariales</taxon>
        <taxon>Hypoxylaceae</taxon>
        <taxon>Hypoxylon</taxon>
    </lineage>
</organism>
<gene>
    <name evidence="1" type="ORF">F4821DRAFT_279553</name>
</gene>
<name>A0ACC0DHJ5_9PEZI</name>
<evidence type="ECO:0000313" key="1">
    <source>
        <dbReference type="EMBL" id="KAI6092214.1"/>
    </source>
</evidence>
<accession>A0ACC0DHJ5</accession>
<sequence>MPVSRMWFKRPQSTEIDLAFTAMNDALGQPPLMFVDLRPFSPPMVIVRSHHMPQVYGHMVHVTGPTSILAAHGEDWKQLRKRFNPGFAPQHLLTLLPCILEKSFVFLDHLDRFAHNGQSFSLVDLTGNLTFDIISGVVMDFDFGAQDVHRSSEFIRAYHELFQTYASEQMDLPWYLTPRVEWKRRQLAKRVRSTLEEIVRNTFANRQTQTTKSRSILSLSLQYYANELTAKAVSEACDQLSTLGHDTTNPNPSNVRDKLLSDEGKDLIHRITYTSAAIKEALRLWPPAGTARMVQPGVGVKVQAPHGEYSLDGVMVYNCAIMIQRDPKVFGETANDFVPERWLHEASDQIPVPAWRAFERGPRNCIGQELATLEARIVVALVARRYDFIKVGVGELSLDDADKPIEDTKGRFKVVSEMYSPIDGMVMRVRIQ</sequence>
<dbReference type="EMBL" id="MU394284">
    <property type="protein sequence ID" value="KAI6092214.1"/>
    <property type="molecule type" value="Genomic_DNA"/>
</dbReference>
<proteinExistence type="predicted"/>
<comment type="caution">
    <text evidence="1">The sequence shown here is derived from an EMBL/GenBank/DDBJ whole genome shotgun (WGS) entry which is preliminary data.</text>
</comment>
<protein>
    <submittedName>
        <fullName evidence="1">Cytochrome P450 52A11</fullName>
    </submittedName>
</protein>
<reference evidence="1 2" key="1">
    <citation type="journal article" date="2022" name="New Phytol.">
        <title>Ecological generalism drives hyperdiversity of secondary metabolite gene clusters in xylarialean endophytes.</title>
        <authorList>
            <person name="Franco M.E.E."/>
            <person name="Wisecaver J.H."/>
            <person name="Arnold A.E."/>
            <person name="Ju Y.M."/>
            <person name="Slot J.C."/>
            <person name="Ahrendt S."/>
            <person name="Moore L.P."/>
            <person name="Eastman K.E."/>
            <person name="Scott K."/>
            <person name="Konkel Z."/>
            <person name="Mondo S.J."/>
            <person name="Kuo A."/>
            <person name="Hayes R.D."/>
            <person name="Haridas S."/>
            <person name="Andreopoulos B."/>
            <person name="Riley R."/>
            <person name="LaButti K."/>
            <person name="Pangilinan J."/>
            <person name="Lipzen A."/>
            <person name="Amirebrahimi M."/>
            <person name="Yan J."/>
            <person name="Adam C."/>
            <person name="Keymanesh K."/>
            <person name="Ng V."/>
            <person name="Louie K."/>
            <person name="Northen T."/>
            <person name="Drula E."/>
            <person name="Henrissat B."/>
            <person name="Hsieh H.M."/>
            <person name="Youens-Clark K."/>
            <person name="Lutzoni F."/>
            <person name="Miadlikowska J."/>
            <person name="Eastwood D.C."/>
            <person name="Hamelin R.C."/>
            <person name="Grigoriev I.V."/>
            <person name="U'Ren J.M."/>
        </authorList>
    </citation>
    <scope>NUCLEOTIDE SEQUENCE [LARGE SCALE GENOMIC DNA]</scope>
    <source>
        <strain evidence="1 2">ER1909</strain>
    </source>
</reference>